<dbReference type="EMBL" id="FOTY01000018">
    <property type="protein sequence ID" value="SFM15807.1"/>
    <property type="molecule type" value="Genomic_DNA"/>
</dbReference>
<name>A0A1I4NKH9_9BACI</name>
<gene>
    <name evidence="1" type="ORF">SAMN04488054_11859</name>
</gene>
<dbReference type="STRING" id="266892.SAMN04488054_11859"/>
<dbReference type="Proteomes" id="UP000199668">
    <property type="component" value="Unassembled WGS sequence"/>
</dbReference>
<reference evidence="1 2" key="1">
    <citation type="submission" date="2016-10" db="EMBL/GenBank/DDBJ databases">
        <authorList>
            <person name="de Groot N.N."/>
        </authorList>
    </citation>
    <scope>NUCLEOTIDE SEQUENCE [LARGE SCALE GENOMIC DNA]</scope>
    <source>
        <strain evidence="1 2">CGMCC 1.6134</strain>
    </source>
</reference>
<accession>A0A1I4NKH9</accession>
<proteinExistence type="predicted"/>
<keyword evidence="2" id="KW-1185">Reference proteome</keyword>
<sequence>MSRFTVTFRDEETLVINDIILFEQDQIKEIRGIAADFLQSQLRREEKHGKDLSYITEKQKQTVIHYKDQIISGIPAAKLLDDEIIQVSLYSSERSLKRIRSNDRDTIIGLINRVKNTDTVTKAQFKGYPSLSYTTLEKENPEGMKLPISFVWGKKGNHVIKMITVAPRNVEGEAMETSITETNPETAAMLEEIKKRLNGD</sequence>
<dbReference type="OrthoDB" id="9996218at2"/>
<organism evidence="1 2">
    <name type="scientific">Salibacterium qingdaonense</name>
    <dbReference type="NCBI Taxonomy" id="266892"/>
    <lineage>
        <taxon>Bacteria</taxon>
        <taxon>Bacillati</taxon>
        <taxon>Bacillota</taxon>
        <taxon>Bacilli</taxon>
        <taxon>Bacillales</taxon>
        <taxon>Bacillaceae</taxon>
    </lineage>
</organism>
<dbReference type="AlphaFoldDB" id="A0A1I4NKH9"/>
<protein>
    <submittedName>
        <fullName evidence="1">Uncharacterized protein</fullName>
    </submittedName>
</protein>
<evidence type="ECO:0000313" key="2">
    <source>
        <dbReference type="Proteomes" id="UP000199668"/>
    </source>
</evidence>
<dbReference type="RefSeq" id="WP_090927463.1">
    <property type="nucleotide sequence ID" value="NZ_FOTY01000018.1"/>
</dbReference>
<evidence type="ECO:0000313" key="1">
    <source>
        <dbReference type="EMBL" id="SFM15807.1"/>
    </source>
</evidence>